<evidence type="ECO:0000256" key="1">
    <source>
        <dbReference type="SAM" id="MobiDB-lite"/>
    </source>
</evidence>
<reference evidence="3 4" key="1">
    <citation type="submission" date="2024-11" db="EMBL/GenBank/DDBJ databases">
        <title>Chromosome-level genome assembly of the freshwater bivalve Anodonta woodiana.</title>
        <authorList>
            <person name="Chen X."/>
        </authorList>
    </citation>
    <scope>NUCLEOTIDE SEQUENCE [LARGE SCALE GENOMIC DNA]</scope>
    <source>
        <strain evidence="3">MN2024</strain>
        <tissue evidence="3">Gills</tissue>
    </source>
</reference>
<dbReference type="Pfam" id="PF20478">
    <property type="entry name" value="P2RX7_C"/>
    <property type="match status" value="1"/>
</dbReference>
<feature type="compositionally biased region" description="Acidic residues" evidence="1">
    <location>
        <begin position="48"/>
        <end position="65"/>
    </location>
</feature>
<dbReference type="AlphaFoldDB" id="A0ABD3UDZ1"/>
<gene>
    <name evidence="3" type="ORF">ACJMK2_018092</name>
</gene>
<comment type="caution">
    <text evidence="3">The sequence shown here is derived from an EMBL/GenBank/DDBJ whole genome shotgun (WGS) entry which is preliminary data.</text>
</comment>
<dbReference type="PANTHER" id="PTHR36981">
    <property type="entry name" value="ZGC:195170"/>
    <property type="match status" value="1"/>
</dbReference>
<name>A0ABD3UDZ1_SINWO</name>
<sequence length="203" mass="24041">MEFSCDPNNSEGEIPEVNLTINIQPYMYEPYMYEPYMYEPMTIQNQTDDDISLEPSDNDEDEEELLQNPSQHLEPSEPLGDWCSYGNCIHMETPRENKCCRHKNVVDGKIEENGLQCITDHEGFVVNCLNRHVLETSYYEYLQENGPLEENELIHEVYIYLAYRRFVRWVYQRLGKNNRRILPSCVVTKIRTVFPSQQYCGFK</sequence>
<dbReference type="InterPro" id="IPR046815">
    <property type="entry name" value="P2RX7_C"/>
</dbReference>
<keyword evidence="4" id="KW-1185">Reference proteome</keyword>
<protein>
    <recommendedName>
        <fullName evidence="2">P2X purinoreceptor 7 intracellular domain-containing protein</fullName>
    </recommendedName>
</protein>
<feature type="domain" description="P2X purinoreceptor 7 intracellular" evidence="2">
    <location>
        <begin position="55"/>
        <end position="203"/>
    </location>
</feature>
<dbReference type="PANTHER" id="PTHR36981:SF1">
    <property type="entry name" value="P2X PURINORECEPTOR 7 INTRACELLULAR DOMAIN-CONTAINING PROTEIN"/>
    <property type="match status" value="1"/>
</dbReference>
<dbReference type="Proteomes" id="UP001634394">
    <property type="component" value="Unassembled WGS sequence"/>
</dbReference>
<evidence type="ECO:0000313" key="4">
    <source>
        <dbReference type="Proteomes" id="UP001634394"/>
    </source>
</evidence>
<dbReference type="EMBL" id="JBJQND010000016">
    <property type="protein sequence ID" value="KAL3847166.1"/>
    <property type="molecule type" value="Genomic_DNA"/>
</dbReference>
<evidence type="ECO:0000259" key="2">
    <source>
        <dbReference type="Pfam" id="PF20478"/>
    </source>
</evidence>
<proteinExistence type="predicted"/>
<accession>A0ABD3UDZ1</accession>
<evidence type="ECO:0000313" key="3">
    <source>
        <dbReference type="EMBL" id="KAL3847166.1"/>
    </source>
</evidence>
<organism evidence="3 4">
    <name type="scientific">Sinanodonta woodiana</name>
    <name type="common">Chinese pond mussel</name>
    <name type="synonym">Anodonta woodiana</name>
    <dbReference type="NCBI Taxonomy" id="1069815"/>
    <lineage>
        <taxon>Eukaryota</taxon>
        <taxon>Metazoa</taxon>
        <taxon>Spiralia</taxon>
        <taxon>Lophotrochozoa</taxon>
        <taxon>Mollusca</taxon>
        <taxon>Bivalvia</taxon>
        <taxon>Autobranchia</taxon>
        <taxon>Heteroconchia</taxon>
        <taxon>Palaeoheterodonta</taxon>
        <taxon>Unionida</taxon>
        <taxon>Unionoidea</taxon>
        <taxon>Unionidae</taxon>
        <taxon>Unioninae</taxon>
        <taxon>Sinanodonta</taxon>
    </lineage>
</organism>
<feature type="region of interest" description="Disordered" evidence="1">
    <location>
        <begin position="48"/>
        <end position="77"/>
    </location>
</feature>